<protein>
    <submittedName>
        <fullName evidence="2">Uncharacterized protein</fullName>
    </submittedName>
</protein>
<accession>A0A7J5XQA7</accession>
<evidence type="ECO:0000313" key="3">
    <source>
        <dbReference type="Proteomes" id="UP000518266"/>
    </source>
</evidence>
<reference evidence="2 3" key="1">
    <citation type="submission" date="2020-03" db="EMBL/GenBank/DDBJ databases">
        <title>Dissostichus mawsoni Genome sequencing and assembly.</title>
        <authorList>
            <person name="Park H."/>
        </authorList>
    </citation>
    <scope>NUCLEOTIDE SEQUENCE [LARGE SCALE GENOMIC DNA]</scope>
    <source>
        <strain evidence="2">DM0001</strain>
        <tissue evidence="2">Muscle</tissue>
    </source>
</reference>
<name>A0A7J5XQA7_DISMA</name>
<evidence type="ECO:0000313" key="2">
    <source>
        <dbReference type="EMBL" id="KAF3839121.1"/>
    </source>
</evidence>
<dbReference type="AlphaFoldDB" id="A0A7J5XQA7"/>
<organism evidence="2 3">
    <name type="scientific">Dissostichus mawsoni</name>
    <name type="common">Antarctic cod</name>
    <dbReference type="NCBI Taxonomy" id="36200"/>
    <lineage>
        <taxon>Eukaryota</taxon>
        <taxon>Metazoa</taxon>
        <taxon>Chordata</taxon>
        <taxon>Craniata</taxon>
        <taxon>Vertebrata</taxon>
        <taxon>Euteleostomi</taxon>
        <taxon>Actinopterygii</taxon>
        <taxon>Neopterygii</taxon>
        <taxon>Teleostei</taxon>
        <taxon>Neoteleostei</taxon>
        <taxon>Acanthomorphata</taxon>
        <taxon>Eupercaria</taxon>
        <taxon>Perciformes</taxon>
        <taxon>Notothenioidei</taxon>
        <taxon>Nototheniidae</taxon>
        <taxon>Dissostichus</taxon>
    </lineage>
</organism>
<keyword evidence="3" id="KW-1185">Reference proteome</keyword>
<feature type="transmembrane region" description="Helical" evidence="1">
    <location>
        <begin position="60"/>
        <end position="84"/>
    </location>
</feature>
<evidence type="ECO:0000256" key="1">
    <source>
        <dbReference type="SAM" id="Phobius"/>
    </source>
</evidence>
<proteinExistence type="predicted"/>
<dbReference type="Proteomes" id="UP000518266">
    <property type="component" value="Unassembled WGS sequence"/>
</dbReference>
<keyword evidence="1" id="KW-1133">Transmembrane helix</keyword>
<gene>
    <name evidence="2" type="ORF">F7725_017838</name>
</gene>
<sequence>MFSYCSHDVDCLDSVVSDKSVNLVRRAGFSLSPAAMRSITLLLLDGEPGKKLEKTAKERIQIWLLHVILLKSLMFKYLTTLSLFSRKQSMKKALDLKDSGLV</sequence>
<keyword evidence="1" id="KW-0472">Membrane</keyword>
<comment type="caution">
    <text evidence="2">The sequence shown here is derived from an EMBL/GenBank/DDBJ whole genome shotgun (WGS) entry which is preliminary data.</text>
</comment>
<dbReference type="EMBL" id="JAAKFY010000021">
    <property type="protein sequence ID" value="KAF3839121.1"/>
    <property type="molecule type" value="Genomic_DNA"/>
</dbReference>
<keyword evidence="1" id="KW-0812">Transmembrane</keyword>